<dbReference type="GO" id="GO:0003676">
    <property type="term" value="F:nucleic acid binding"/>
    <property type="evidence" value="ECO:0007669"/>
    <property type="project" value="InterPro"/>
</dbReference>
<evidence type="ECO:0000313" key="2">
    <source>
        <dbReference type="EMBL" id="CAB4003609.1"/>
    </source>
</evidence>
<dbReference type="Gene3D" id="3.40.50.300">
    <property type="entry name" value="P-loop containing nucleotide triphosphate hydrolases"/>
    <property type="match status" value="1"/>
</dbReference>
<dbReference type="GO" id="GO:0005524">
    <property type="term" value="F:ATP binding"/>
    <property type="evidence" value="ECO:0007669"/>
    <property type="project" value="InterPro"/>
</dbReference>
<dbReference type="EMBL" id="CACRXK020004676">
    <property type="protein sequence ID" value="CAB4003609.1"/>
    <property type="molecule type" value="Genomic_DNA"/>
</dbReference>
<feature type="domain" description="DEAD/DEAH-box helicase" evidence="1">
    <location>
        <begin position="6"/>
        <end position="104"/>
    </location>
</feature>
<comment type="caution">
    <text evidence="2">The sequence shown here is derived from an EMBL/GenBank/DDBJ whole genome shotgun (WGS) entry which is preliminary data.</text>
</comment>
<dbReference type="InterPro" id="IPR027417">
    <property type="entry name" value="P-loop_NTPase"/>
</dbReference>
<dbReference type="Proteomes" id="UP001152795">
    <property type="component" value="Unassembled WGS sequence"/>
</dbReference>
<sequence length="228" mass="25554">MAGNVNNDGCSVLVISPLKSIISDQISYLQSINNTAVEMSNKTFVDIVRSPPQFIYATADQVIDQKFMKEIKSMTSILHHSIVAVVMDESHTVETWGAKRAVSESDKHELQSALEELQNTLTKNPDRSAFGTTFSQGFSSELISDVIQYSNRIFSLEDILTHTPVFNLHHAIQIFEITAEMFDDIDEYHLTNNAPNLENLGFSYTCIDELLNVDYDSSNVETLPDPDL</sequence>
<evidence type="ECO:0000313" key="3">
    <source>
        <dbReference type="Proteomes" id="UP001152795"/>
    </source>
</evidence>
<proteinExistence type="predicted"/>
<dbReference type="SUPFAM" id="SSF52540">
    <property type="entry name" value="P-loop containing nucleoside triphosphate hydrolases"/>
    <property type="match status" value="1"/>
</dbReference>
<gene>
    <name evidence="2" type="ORF">PACLA_8A001066</name>
</gene>
<evidence type="ECO:0000259" key="1">
    <source>
        <dbReference type="Pfam" id="PF00270"/>
    </source>
</evidence>
<dbReference type="AlphaFoldDB" id="A0A6S7HH45"/>
<reference evidence="2" key="1">
    <citation type="submission" date="2020-04" db="EMBL/GenBank/DDBJ databases">
        <authorList>
            <person name="Alioto T."/>
            <person name="Alioto T."/>
            <person name="Gomez Garrido J."/>
        </authorList>
    </citation>
    <scope>NUCLEOTIDE SEQUENCE</scope>
    <source>
        <strain evidence="2">A484AB</strain>
    </source>
</reference>
<organism evidence="2 3">
    <name type="scientific">Paramuricea clavata</name>
    <name type="common">Red gorgonian</name>
    <name type="synonym">Violescent sea-whip</name>
    <dbReference type="NCBI Taxonomy" id="317549"/>
    <lineage>
        <taxon>Eukaryota</taxon>
        <taxon>Metazoa</taxon>
        <taxon>Cnidaria</taxon>
        <taxon>Anthozoa</taxon>
        <taxon>Octocorallia</taxon>
        <taxon>Malacalcyonacea</taxon>
        <taxon>Plexauridae</taxon>
        <taxon>Paramuricea</taxon>
    </lineage>
</organism>
<dbReference type="Pfam" id="PF00270">
    <property type="entry name" value="DEAD"/>
    <property type="match status" value="1"/>
</dbReference>
<name>A0A6S7HH45_PARCT</name>
<dbReference type="InterPro" id="IPR011545">
    <property type="entry name" value="DEAD/DEAH_box_helicase_dom"/>
</dbReference>
<keyword evidence="3" id="KW-1185">Reference proteome</keyword>
<accession>A0A6S7HH45</accession>
<protein>
    <recommendedName>
        <fullName evidence="1">DEAD/DEAH-box helicase domain-containing protein</fullName>
    </recommendedName>
</protein>